<dbReference type="SUPFAM" id="SSF48350">
    <property type="entry name" value="GTPase activation domain, GAP"/>
    <property type="match status" value="1"/>
</dbReference>
<evidence type="ECO:0000313" key="5">
    <source>
        <dbReference type="EMBL" id="PKC76413.1"/>
    </source>
</evidence>
<feature type="compositionally biased region" description="Polar residues" evidence="2">
    <location>
        <begin position="239"/>
        <end position="268"/>
    </location>
</feature>
<dbReference type="PANTHER" id="PTHR23176">
    <property type="entry name" value="RHO/RAC/CDC GTPASE-ACTIVATING PROTEIN"/>
    <property type="match status" value="1"/>
</dbReference>
<dbReference type="AlphaFoldDB" id="A0A2N0SLG8"/>
<dbReference type="Pfam" id="PF00620">
    <property type="entry name" value="RhoGAP"/>
    <property type="match status" value="1"/>
</dbReference>
<gene>
    <name evidence="5" type="ORF">RhiirA1_371534</name>
</gene>
<evidence type="ECO:0000256" key="2">
    <source>
        <dbReference type="SAM" id="MobiDB-lite"/>
    </source>
</evidence>
<sequence length="773" mass="86119">MIDQEEKDYQQSGFKEGYLTKKGKNFGGWKSRFFVLNSPVLEYYESKGGNHLGSIRLTHAQIGRQQSNVNNDTEKDSENSYRHAFLILEPKSGSKNTTHTKHVLCAESDAERDEWVESLLQYVGEEEREIKKHSKKKFSKDSIAKVNAQPISQLGKTDLNTKLIETDSVIQQAQKEIRPDRRKGNNESLSSISITKSDSISHSSHHSHHSHHHPSSSLSLSSSPSSSTNSLQQSESSDQSKNSFGGNQQQSMLSVSSNPIVKRSSMSVNREDSDRKVSPEPRDSTSSPVLGMSANNQPQHVKRHTDDNFHHEKRKGSRKTFFGSMFGSSNKDEKKKYQESRPDITRIVFGVPLDQAIAIARIKEGYELPAVVYRCIEYLDAKNATEEEGIYRLNGAAATIKFLKDRFNTEGDVDLLGDGEYYDVHAVAGLLKLYLRELPTSVLTRELHAEFVNVIDLLDRRDRINELGRLVSALPLSNYTLLRTLTGHLIRVVQNADVNKMTVRNIGIVFSPTLGIPAGVFSLFMAEFDYIFFTDSNGTAAPRTMEAPPSETNENERSSSEVDENNVSVDTSQPATKVGSDSDPISPTALSPITALRNRNIREDVTGRSNRNSMHYMDGAPENVVGLERKLTVSKTLKRDDSSDEEEVNDLALQADDDDAESSSADESTSSPPNSSIRSAPVSAPVSPRLPAPNGFHRPNSPSGLHVEFADNDTVPEMDSLESQRLHRLTVRNFTERDSMYEVFSENQRILDALNEGVNQNNNQNLNITNNSS</sequence>
<dbReference type="PROSITE" id="PS50003">
    <property type="entry name" value="PH_DOMAIN"/>
    <property type="match status" value="1"/>
</dbReference>
<dbReference type="SMART" id="SM00233">
    <property type="entry name" value="PH"/>
    <property type="match status" value="1"/>
</dbReference>
<feature type="compositionally biased region" description="Basic residues" evidence="2">
    <location>
        <begin position="203"/>
        <end position="214"/>
    </location>
</feature>
<dbReference type="Pfam" id="PF00169">
    <property type="entry name" value="PH"/>
    <property type="match status" value="1"/>
</dbReference>
<dbReference type="SUPFAM" id="SSF50729">
    <property type="entry name" value="PH domain-like"/>
    <property type="match status" value="1"/>
</dbReference>
<feature type="compositionally biased region" description="Basic and acidic residues" evidence="2">
    <location>
        <begin position="269"/>
        <end position="283"/>
    </location>
</feature>
<evidence type="ECO:0000256" key="1">
    <source>
        <dbReference type="ARBA" id="ARBA00022468"/>
    </source>
</evidence>
<accession>A0A2N0SLG8</accession>
<proteinExistence type="predicted"/>
<feature type="compositionally biased region" description="Acidic residues" evidence="2">
    <location>
        <begin position="642"/>
        <end position="661"/>
    </location>
</feature>
<dbReference type="InterPro" id="IPR001849">
    <property type="entry name" value="PH_domain"/>
</dbReference>
<dbReference type="VEuPathDB" id="FungiDB:RhiirA1_371534"/>
<reference evidence="5 6" key="2">
    <citation type="submission" date="2017-10" db="EMBL/GenBank/DDBJ databases">
        <title>Genome analyses suggest a sexual origin of heterokaryosis in a supposedly ancient asexual fungus.</title>
        <authorList>
            <person name="Corradi N."/>
            <person name="Sedzielewska K."/>
            <person name="Noel J."/>
            <person name="Charron P."/>
            <person name="Farinelli L."/>
            <person name="Marton T."/>
            <person name="Kruger M."/>
            <person name="Pelin A."/>
            <person name="Brachmann A."/>
            <person name="Corradi N."/>
        </authorList>
    </citation>
    <scope>NUCLEOTIDE SEQUENCE [LARGE SCALE GENOMIC DNA]</scope>
    <source>
        <strain evidence="5 6">A1</strain>
    </source>
</reference>
<keyword evidence="1" id="KW-0343">GTPase activation</keyword>
<feature type="compositionally biased region" description="Low complexity" evidence="2">
    <location>
        <begin position="215"/>
        <end position="237"/>
    </location>
</feature>
<dbReference type="VEuPathDB" id="FungiDB:RhiirFUN_017956"/>
<comment type="caution">
    <text evidence="5">The sequence shown here is derived from an EMBL/GenBank/DDBJ whole genome shotgun (WGS) entry which is preliminary data.</text>
</comment>
<dbReference type="FunFam" id="2.30.29.30:FF:000452">
    <property type="entry name" value="Rho GTPase activator (Bem3)"/>
    <property type="match status" value="1"/>
</dbReference>
<evidence type="ECO:0000259" key="3">
    <source>
        <dbReference type="PROSITE" id="PS50003"/>
    </source>
</evidence>
<dbReference type="GO" id="GO:0005737">
    <property type="term" value="C:cytoplasm"/>
    <property type="evidence" value="ECO:0007669"/>
    <property type="project" value="TreeGrafter"/>
</dbReference>
<dbReference type="VEuPathDB" id="FungiDB:FUN_000560"/>
<organism evidence="5 6">
    <name type="scientific">Rhizophagus irregularis</name>
    <dbReference type="NCBI Taxonomy" id="588596"/>
    <lineage>
        <taxon>Eukaryota</taxon>
        <taxon>Fungi</taxon>
        <taxon>Fungi incertae sedis</taxon>
        <taxon>Mucoromycota</taxon>
        <taxon>Glomeromycotina</taxon>
        <taxon>Glomeromycetes</taxon>
        <taxon>Glomerales</taxon>
        <taxon>Glomeraceae</taxon>
        <taxon>Rhizophagus</taxon>
    </lineage>
</organism>
<protein>
    <submittedName>
        <fullName evidence="5">RhoGAP-domain-containing protein</fullName>
    </submittedName>
</protein>
<dbReference type="InterPro" id="IPR008936">
    <property type="entry name" value="Rho_GTPase_activation_prot"/>
</dbReference>
<dbReference type="InterPro" id="IPR050729">
    <property type="entry name" value="Rho-GAP"/>
</dbReference>
<evidence type="ECO:0000259" key="4">
    <source>
        <dbReference type="PROSITE" id="PS50238"/>
    </source>
</evidence>
<feature type="domain" description="Rho-GAP" evidence="4">
    <location>
        <begin position="351"/>
        <end position="540"/>
    </location>
</feature>
<feature type="domain" description="PH" evidence="3">
    <location>
        <begin position="12"/>
        <end position="124"/>
    </location>
</feature>
<dbReference type="GO" id="GO:0005096">
    <property type="term" value="F:GTPase activator activity"/>
    <property type="evidence" value="ECO:0007669"/>
    <property type="project" value="UniProtKB-KW"/>
</dbReference>
<feature type="compositionally biased region" description="Low complexity" evidence="2">
    <location>
        <begin position="662"/>
        <end position="676"/>
    </location>
</feature>
<dbReference type="Gene3D" id="1.10.555.10">
    <property type="entry name" value="Rho GTPase activation protein"/>
    <property type="match status" value="1"/>
</dbReference>
<dbReference type="GO" id="GO:0007165">
    <property type="term" value="P:signal transduction"/>
    <property type="evidence" value="ECO:0007669"/>
    <property type="project" value="InterPro"/>
</dbReference>
<dbReference type="CDD" id="cd13277">
    <property type="entry name" value="PH_Bem3"/>
    <property type="match status" value="1"/>
</dbReference>
<feature type="region of interest" description="Disordered" evidence="2">
    <location>
        <begin position="635"/>
        <end position="706"/>
    </location>
</feature>
<dbReference type="PANTHER" id="PTHR23176:SF129">
    <property type="entry name" value="RHO GTPASE ACTIVATING PROTEIN AT 16F, ISOFORM E-RELATED"/>
    <property type="match status" value="1"/>
</dbReference>
<feature type="compositionally biased region" description="Basic and acidic residues" evidence="2">
    <location>
        <begin position="330"/>
        <end position="339"/>
    </location>
</feature>
<feature type="region of interest" description="Disordered" evidence="2">
    <location>
        <begin position="195"/>
        <end position="339"/>
    </location>
</feature>
<dbReference type="EMBL" id="LLXH01000002">
    <property type="protein sequence ID" value="PKC76413.1"/>
    <property type="molecule type" value="Genomic_DNA"/>
</dbReference>
<dbReference type="SMART" id="SM00324">
    <property type="entry name" value="RhoGAP"/>
    <property type="match status" value="1"/>
</dbReference>
<reference evidence="5 6" key="1">
    <citation type="submission" date="2017-10" db="EMBL/GenBank/DDBJ databases">
        <title>Extensive intraspecific genome diversity in a model arbuscular mycorrhizal fungus.</title>
        <authorList>
            <person name="Chen E.C.H."/>
            <person name="Morin E."/>
            <person name="Baudet D."/>
            <person name="Noel J."/>
            <person name="Ndikumana S."/>
            <person name="Charron P."/>
            <person name="St-Onge C."/>
            <person name="Giorgi J."/>
            <person name="Grigoriev I.V."/>
            <person name="Roux C."/>
            <person name="Martin F.M."/>
            <person name="Corradi N."/>
        </authorList>
    </citation>
    <scope>NUCLEOTIDE SEQUENCE [LARGE SCALE GENOMIC DNA]</scope>
    <source>
        <strain evidence="5 6">A1</strain>
    </source>
</reference>
<dbReference type="InterPro" id="IPR011993">
    <property type="entry name" value="PH-like_dom_sf"/>
</dbReference>
<dbReference type="PROSITE" id="PS50238">
    <property type="entry name" value="RHOGAP"/>
    <property type="match status" value="1"/>
</dbReference>
<name>A0A2N0SLG8_9GLOM</name>
<dbReference type="Gene3D" id="2.30.29.30">
    <property type="entry name" value="Pleckstrin-homology domain (PH domain)/Phosphotyrosine-binding domain (PTB)"/>
    <property type="match status" value="1"/>
</dbReference>
<feature type="region of interest" description="Disordered" evidence="2">
    <location>
        <begin position="540"/>
        <end position="621"/>
    </location>
</feature>
<dbReference type="Proteomes" id="UP000232688">
    <property type="component" value="Unassembled WGS sequence"/>
</dbReference>
<evidence type="ECO:0000313" key="6">
    <source>
        <dbReference type="Proteomes" id="UP000232688"/>
    </source>
</evidence>
<feature type="compositionally biased region" description="Polar residues" evidence="2">
    <location>
        <begin position="284"/>
        <end position="299"/>
    </location>
</feature>
<dbReference type="InterPro" id="IPR000198">
    <property type="entry name" value="RhoGAP_dom"/>
</dbReference>